<name>A0ABU6R7L4_9FABA</name>
<evidence type="ECO:0000256" key="1">
    <source>
        <dbReference type="SAM" id="SignalP"/>
    </source>
</evidence>
<gene>
    <name evidence="2" type="ORF">PIB30_016548</name>
</gene>
<evidence type="ECO:0000313" key="3">
    <source>
        <dbReference type="Proteomes" id="UP001341840"/>
    </source>
</evidence>
<keyword evidence="1" id="KW-0732">Signal</keyword>
<evidence type="ECO:0000313" key="2">
    <source>
        <dbReference type="EMBL" id="MED6119958.1"/>
    </source>
</evidence>
<dbReference type="EMBL" id="JASCZI010030255">
    <property type="protein sequence ID" value="MED6119958.1"/>
    <property type="molecule type" value="Genomic_DNA"/>
</dbReference>
<organism evidence="2 3">
    <name type="scientific">Stylosanthes scabra</name>
    <dbReference type="NCBI Taxonomy" id="79078"/>
    <lineage>
        <taxon>Eukaryota</taxon>
        <taxon>Viridiplantae</taxon>
        <taxon>Streptophyta</taxon>
        <taxon>Embryophyta</taxon>
        <taxon>Tracheophyta</taxon>
        <taxon>Spermatophyta</taxon>
        <taxon>Magnoliopsida</taxon>
        <taxon>eudicotyledons</taxon>
        <taxon>Gunneridae</taxon>
        <taxon>Pentapetalae</taxon>
        <taxon>rosids</taxon>
        <taxon>fabids</taxon>
        <taxon>Fabales</taxon>
        <taxon>Fabaceae</taxon>
        <taxon>Papilionoideae</taxon>
        <taxon>50 kb inversion clade</taxon>
        <taxon>dalbergioids sensu lato</taxon>
        <taxon>Dalbergieae</taxon>
        <taxon>Pterocarpus clade</taxon>
        <taxon>Stylosanthes</taxon>
    </lineage>
</organism>
<feature type="chain" id="PRO_5046158945" description="Secreted protein" evidence="1">
    <location>
        <begin position="23"/>
        <end position="96"/>
    </location>
</feature>
<comment type="caution">
    <text evidence="2">The sequence shown here is derived from an EMBL/GenBank/DDBJ whole genome shotgun (WGS) entry which is preliminary data.</text>
</comment>
<protein>
    <recommendedName>
        <fullName evidence="4">Secreted protein</fullName>
    </recommendedName>
</protein>
<sequence>MDGMVCDLFLLMLYFLIHFANLSVGVVLQVHPPFQVLVNLLEAKSALFETKTSTCIRGGPLRQVTSPEHWRPLWELKHGDELIMGSYQATLNRLPW</sequence>
<accession>A0ABU6R7L4</accession>
<reference evidence="2 3" key="1">
    <citation type="journal article" date="2023" name="Plants (Basel)">
        <title>Bridging the Gap: Combining Genomics and Transcriptomics Approaches to Understand Stylosanthes scabra, an Orphan Legume from the Brazilian Caatinga.</title>
        <authorList>
            <person name="Ferreira-Neto J.R.C."/>
            <person name="da Silva M.D."/>
            <person name="Binneck E."/>
            <person name="de Melo N.F."/>
            <person name="da Silva R.H."/>
            <person name="de Melo A.L.T.M."/>
            <person name="Pandolfi V."/>
            <person name="Bustamante F.O."/>
            <person name="Brasileiro-Vidal A.C."/>
            <person name="Benko-Iseppon A.M."/>
        </authorList>
    </citation>
    <scope>NUCLEOTIDE SEQUENCE [LARGE SCALE GENOMIC DNA]</scope>
    <source>
        <tissue evidence="2">Leaves</tissue>
    </source>
</reference>
<proteinExistence type="predicted"/>
<dbReference type="Proteomes" id="UP001341840">
    <property type="component" value="Unassembled WGS sequence"/>
</dbReference>
<feature type="signal peptide" evidence="1">
    <location>
        <begin position="1"/>
        <end position="22"/>
    </location>
</feature>
<keyword evidence="3" id="KW-1185">Reference proteome</keyword>
<evidence type="ECO:0008006" key="4">
    <source>
        <dbReference type="Google" id="ProtNLM"/>
    </source>
</evidence>